<comment type="caution">
    <text evidence="3">The sequence shown here is derived from an EMBL/GenBank/DDBJ whole genome shotgun (WGS) entry which is preliminary data.</text>
</comment>
<dbReference type="AlphaFoldDB" id="A0A7U9L148"/>
<evidence type="ECO:0000313" key="3">
    <source>
        <dbReference type="EMBL" id="GCD38551.1"/>
    </source>
</evidence>
<dbReference type="GeneID" id="95625108"/>
<dbReference type="OrthoDB" id="2897536at2"/>
<dbReference type="CDD" id="cd00093">
    <property type="entry name" value="HTH_XRE"/>
    <property type="match status" value="1"/>
</dbReference>
<feature type="domain" description="HTH cro/C1-type" evidence="2">
    <location>
        <begin position="17"/>
        <end position="70"/>
    </location>
</feature>
<dbReference type="EMBL" id="BHZC01000001">
    <property type="protein sequence ID" value="GCD38551.1"/>
    <property type="molecule type" value="Genomic_DNA"/>
</dbReference>
<dbReference type="Pfam" id="PF13560">
    <property type="entry name" value="HTH_31"/>
    <property type="match status" value="1"/>
</dbReference>
<feature type="region of interest" description="Disordered" evidence="1">
    <location>
        <begin position="1"/>
        <end position="25"/>
    </location>
</feature>
<dbReference type="InterPro" id="IPR043917">
    <property type="entry name" value="DUF5753"/>
</dbReference>
<dbReference type="SUPFAM" id="SSF47413">
    <property type="entry name" value="lambda repressor-like DNA-binding domains"/>
    <property type="match status" value="1"/>
</dbReference>
<dbReference type="Proteomes" id="UP000287830">
    <property type="component" value="Unassembled WGS sequence"/>
</dbReference>
<organism evidence="3 4">
    <name type="scientific">Streptomyces chrestomyceticus JCM 4735</name>
    <dbReference type="NCBI Taxonomy" id="1306181"/>
    <lineage>
        <taxon>Bacteria</taxon>
        <taxon>Bacillati</taxon>
        <taxon>Actinomycetota</taxon>
        <taxon>Actinomycetes</taxon>
        <taxon>Kitasatosporales</taxon>
        <taxon>Streptomycetaceae</taxon>
        <taxon>Streptomyces</taxon>
    </lineage>
</organism>
<sequence>MAGRRIPKSRTAYGEELRERREAAGLTQEKLSERAVMSRTHIAHIEAGRRKPAPDDARRLDQVLDTGGVFERFLPALDTRTLAEHFEQVADFEQQATVIREYGATLVPGLLQTEAYARAVFRAYYPPKSAEECDGLLVTRLERSEILADPVSPVFWVVLDEAVVRRPVGGPGVMAAQLRHITELGERERIRLHVLPFSAGAHSLLESGLMLMWFDDAPPIAYVEGLHSGTVHDDPTVVLDSQAAYYRVLGDARSHEESLGLLRAVAEGYEHERQQ</sequence>
<dbReference type="Pfam" id="PF19054">
    <property type="entry name" value="DUF5753"/>
    <property type="match status" value="1"/>
</dbReference>
<evidence type="ECO:0000313" key="4">
    <source>
        <dbReference type="Proteomes" id="UP000287830"/>
    </source>
</evidence>
<name>A0A7U9L148_9ACTN</name>
<reference evidence="3 4" key="1">
    <citation type="submission" date="2018-11" db="EMBL/GenBank/DDBJ databases">
        <title>Whole genome sequence of Streptomyces chrestomyceticus NBRC 13444(T).</title>
        <authorList>
            <person name="Komaki H."/>
            <person name="Tamura T."/>
        </authorList>
    </citation>
    <scope>NUCLEOTIDE SEQUENCE [LARGE SCALE GENOMIC DNA]</scope>
    <source>
        <strain evidence="3 4">NBRC 13444</strain>
    </source>
</reference>
<protein>
    <submittedName>
        <fullName evidence="3">Transcriptional regulator</fullName>
    </submittedName>
</protein>
<dbReference type="InterPro" id="IPR010982">
    <property type="entry name" value="Lambda_DNA-bd_dom_sf"/>
</dbReference>
<dbReference type="InterPro" id="IPR001387">
    <property type="entry name" value="Cro/C1-type_HTH"/>
</dbReference>
<dbReference type="RefSeq" id="WP_125049721.1">
    <property type="nucleotide sequence ID" value="NZ_BHZC01000001.1"/>
</dbReference>
<dbReference type="Gene3D" id="1.10.260.40">
    <property type="entry name" value="lambda repressor-like DNA-binding domains"/>
    <property type="match status" value="1"/>
</dbReference>
<accession>A0A7U9L148</accession>
<dbReference type="GO" id="GO:0003677">
    <property type="term" value="F:DNA binding"/>
    <property type="evidence" value="ECO:0007669"/>
    <property type="project" value="InterPro"/>
</dbReference>
<proteinExistence type="predicted"/>
<gene>
    <name evidence="3" type="ORF">OEIGOIKO_06367</name>
</gene>
<feature type="compositionally biased region" description="Basic and acidic residues" evidence="1">
    <location>
        <begin position="13"/>
        <end position="23"/>
    </location>
</feature>
<dbReference type="SMART" id="SM00530">
    <property type="entry name" value="HTH_XRE"/>
    <property type="match status" value="1"/>
</dbReference>
<evidence type="ECO:0000256" key="1">
    <source>
        <dbReference type="SAM" id="MobiDB-lite"/>
    </source>
</evidence>
<dbReference type="PROSITE" id="PS50943">
    <property type="entry name" value="HTH_CROC1"/>
    <property type="match status" value="1"/>
</dbReference>
<evidence type="ECO:0000259" key="2">
    <source>
        <dbReference type="PROSITE" id="PS50943"/>
    </source>
</evidence>